<dbReference type="InterPro" id="IPR003331">
    <property type="entry name" value="UDP_GlcNAc_Epimerase_2_dom"/>
</dbReference>
<sequence>MTLNISSRVSIIFGTRPEAIKLCPLVLAMRDRRGLAPHVCVTGQHREMLDQVLDVFGVKPDADLNLMRPNQTLAGLTSRAIAAIDEYLQASRPDMVIVQGDTTTVFCAALCAFYRNISVGHVEAGLRTFNKWSPFPEEINRVLSTRVADLHFAPTDTARQNLLREEVPSDNIFVTGNTVIDALLYAVERVRANPPLVDGLPDFLQPGSGQKKNERPPMVLITGHRRENFGDGFENICRAIARLAERFPDTHFVYPVHLNPNVREPVNRLLGAHSLGKGDNATVHLIEPLSYLPFVAMMDRATLVLTDSGGVQEEAPSLGKPVLVMRDTTERPEAVEMGTVKLVGIDAEAIVDNVATLLSDKKAYATMANAVNPYGDGKACGRILAAIGDFQAEREKGK</sequence>
<dbReference type="InterPro" id="IPR029767">
    <property type="entry name" value="WecB-like"/>
</dbReference>
<dbReference type="EMBL" id="BARS01003345">
    <property type="protein sequence ID" value="GAF81436.1"/>
    <property type="molecule type" value="Genomic_DNA"/>
</dbReference>
<dbReference type="Gene3D" id="3.40.50.2000">
    <property type="entry name" value="Glycogen Phosphorylase B"/>
    <property type="match status" value="2"/>
</dbReference>
<proteinExistence type="inferred from homology"/>
<keyword evidence="1" id="KW-0413">Isomerase</keyword>
<evidence type="ECO:0000259" key="4">
    <source>
        <dbReference type="Pfam" id="PF02350"/>
    </source>
</evidence>
<reference evidence="5" key="1">
    <citation type="journal article" date="2014" name="Front. Microbiol.">
        <title>High frequency of phylogenetically diverse reductive dehalogenase-homologous genes in deep subseafloor sedimentary metagenomes.</title>
        <authorList>
            <person name="Kawai M."/>
            <person name="Futagami T."/>
            <person name="Toyoda A."/>
            <person name="Takaki Y."/>
            <person name="Nishi S."/>
            <person name="Hori S."/>
            <person name="Arai W."/>
            <person name="Tsubouchi T."/>
            <person name="Morono Y."/>
            <person name="Uchiyama I."/>
            <person name="Ito T."/>
            <person name="Fujiyama A."/>
            <person name="Inagaki F."/>
            <person name="Takami H."/>
        </authorList>
    </citation>
    <scope>NUCLEOTIDE SEQUENCE</scope>
    <source>
        <strain evidence="5">Expedition CK06-06</strain>
    </source>
</reference>
<evidence type="ECO:0000256" key="2">
    <source>
        <dbReference type="ARBA" id="ARBA00038209"/>
    </source>
</evidence>
<feature type="domain" description="UDP-N-acetylglucosamine 2-epimerase" evidence="4">
    <location>
        <begin position="29"/>
        <end position="387"/>
    </location>
</feature>
<dbReference type="SUPFAM" id="SSF53756">
    <property type="entry name" value="UDP-Glycosyltransferase/glycogen phosphorylase"/>
    <property type="match status" value="1"/>
</dbReference>
<dbReference type="PANTHER" id="PTHR43174:SF2">
    <property type="entry name" value="UDP-N-ACETYLGLUCOSAMINE 2-EPIMERASE"/>
    <property type="match status" value="1"/>
</dbReference>
<evidence type="ECO:0000256" key="3">
    <source>
        <dbReference type="ARBA" id="ARBA00038858"/>
    </source>
</evidence>
<dbReference type="PANTHER" id="PTHR43174">
    <property type="entry name" value="UDP-N-ACETYLGLUCOSAMINE 2-EPIMERASE"/>
    <property type="match status" value="1"/>
</dbReference>
<gene>
    <name evidence="5" type="ORF">S01H1_06479</name>
</gene>
<comment type="caution">
    <text evidence="5">The sequence shown here is derived from an EMBL/GenBank/DDBJ whole genome shotgun (WGS) entry which is preliminary data.</text>
</comment>
<evidence type="ECO:0000313" key="5">
    <source>
        <dbReference type="EMBL" id="GAF81436.1"/>
    </source>
</evidence>
<dbReference type="CDD" id="cd03786">
    <property type="entry name" value="GTB_UDP-GlcNAc_2-Epimerase"/>
    <property type="match status" value="1"/>
</dbReference>
<dbReference type="EC" id="5.1.3.14" evidence="3"/>
<evidence type="ECO:0000256" key="1">
    <source>
        <dbReference type="ARBA" id="ARBA00023235"/>
    </source>
</evidence>
<dbReference type="GO" id="GO:0008761">
    <property type="term" value="F:UDP-N-acetylglucosamine 2-epimerase activity"/>
    <property type="evidence" value="ECO:0007669"/>
    <property type="project" value="UniProtKB-EC"/>
</dbReference>
<name>X0T263_9ZZZZ</name>
<organism evidence="5">
    <name type="scientific">marine sediment metagenome</name>
    <dbReference type="NCBI Taxonomy" id="412755"/>
    <lineage>
        <taxon>unclassified sequences</taxon>
        <taxon>metagenomes</taxon>
        <taxon>ecological metagenomes</taxon>
    </lineage>
</organism>
<dbReference type="AlphaFoldDB" id="X0T263"/>
<dbReference type="NCBIfam" id="TIGR00236">
    <property type="entry name" value="wecB"/>
    <property type="match status" value="1"/>
</dbReference>
<dbReference type="Pfam" id="PF02350">
    <property type="entry name" value="Epimerase_2"/>
    <property type="match status" value="1"/>
</dbReference>
<accession>X0T263</accession>
<protein>
    <recommendedName>
        <fullName evidence="3">UDP-N-acetylglucosamine 2-epimerase (non-hydrolyzing)</fullName>
        <ecNumber evidence="3">5.1.3.14</ecNumber>
    </recommendedName>
</protein>
<comment type="similarity">
    <text evidence="2">Belongs to the UDP-N-acetylglucosamine 2-epimerase family.</text>
</comment>